<keyword evidence="1" id="KW-0378">Hydrolase</keyword>
<dbReference type="GO" id="GO:0006281">
    <property type="term" value="P:DNA repair"/>
    <property type="evidence" value="ECO:0007669"/>
    <property type="project" value="UniProtKB-KW"/>
</dbReference>
<dbReference type="PANTHER" id="PTHR10492">
    <property type="match status" value="1"/>
</dbReference>
<reference evidence="4" key="2">
    <citation type="submission" date="2015-01" db="EMBL/GenBank/DDBJ databases">
        <title>Evolutionary Origins and Diversification of the Mycorrhizal Mutualists.</title>
        <authorList>
            <consortium name="DOE Joint Genome Institute"/>
            <consortium name="Mycorrhizal Genomics Consortium"/>
            <person name="Kohler A."/>
            <person name="Kuo A."/>
            <person name="Nagy L.G."/>
            <person name="Floudas D."/>
            <person name="Copeland A."/>
            <person name="Barry K.W."/>
            <person name="Cichocki N."/>
            <person name="Veneault-Fourrey C."/>
            <person name="LaButti K."/>
            <person name="Lindquist E.A."/>
            <person name="Lipzen A."/>
            <person name="Lundell T."/>
            <person name="Morin E."/>
            <person name="Murat C."/>
            <person name="Riley R."/>
            <person name="Ohm R."/>
            <person name="Sun H."/>
            <person name="Tunlid A."/>
            <person name="Henrissat B."/>
            <person name="Grigoriev I.V."/>
            <person name="Hibbett D.S."/>
            <person name="Martin F."/>
        </authorList>
    </citation>
    <scope>NUCLEOTIDE SEQUENCE [LARGE SCALE GENOMIC DNA]</scope>
    <source>
        <strain evidence="4">Marx 270</strain>
    </source>
</reference>
<dbReference type="HOGENOM" id="CLU_001324_9_4_1"/>
<keyword evidence="1" id="KW-0227">DNA damage</keyword>
<feature type="domain" description="DNA helicase Pif1-like DEAD-box helicase" evidence="2">
    <location>
        <begin position="39"/>
        <end position="151"/>
    </location>
</feature>
<dbReference type="EC" id="5.6.2.3" evidence="1"/>
<dbReference type="GO" id="GO:0000723">
    <property type="term" value="P:telomere maintenance"/>
    <property type="evidence" value="ECO:0007669"/>
    <property type="project" value="InterPro"/>
</dbReference>
<dbReference type="SUPFAM" id="SSF52540">
    <property type="entry name" value="P-loop containing nucleoside triphosphate hydrolases"/>
    <property type="match status" value="1"/>
</dbReference>
<reference evidence="3 4" key="1">
    <citation type="submission" date="2014-04" db="EMBL/GenBank/DDBJ databases">
        <authorList>
            <consortium name="DOE Joint Genome Institute"/>
            <person name="Kuo A."/>
            <person name="Kohler A."/>
            <person name="Costa M.D."/>
            <person name="Nagy L.G."/>
            <person name="Floudas D."/>
            <person name="Copeland A."/>
            <person name="Barry K.W."/>
            <person name="Cichocki N."/>
            <person name="Veneault-Fourrey C."/>
            <person name="LaButti K."/>
            <person name="Lindquist E.A."/>
            <person name="Lipzen A."/>
            <person name="Lundell T."/>
            <person name="Morin E."/>
            <person name="Murat C."/>
            <person name="Sun H."/>
            <person name="Tunlid A."/>
            <person name="Henrissat B."/>
            <person name="Grigoriev I.V."/>
            <person name="Hibbett D.S."/>
            <person name="Martin F."/>
            <person name="Nordberg H.P."/>
            <person name="Cantor M.N."/>
            <person name="Hua S.X."/>
        </authorList>
    </citation>
    <scope>NUCLEOTIDE SEQUENCE [LARGE SCALE GENOMIC DNA]</scope>
    <source>
        <strain evidence="3 4">Marx 270</strain>
    </source>
</reference>
<gene>
    <name evidence="3" type="ORF">M404DRAFT_15393</name>
</gene>
<sequence>MPRPQMEWGGCGGNLLINEQLALNVPGLQEFVQRGEATLNVEQRNLYQAVLESVMGGQGTMFFLQSGGGCGKTYLSNPIASAVCARNKIVLCVASTGIASLLLPGGHTAHSRFKIPIPCHEQSVCNIKKDDLHHELIQRASLIIWDEAASQHYEGALSQPKYVPWPGS</sequence>
<keyword evidence="1" id="KW-0233">DNA recombination</keyword>
<evidence type="ECO:0000259" key="2">
    <source>
        <dbReference type="Pfam" id="PF05970"/>
    </source>
</evidence>
<dbReference type="GO" id="GO:0043139">
    <property type="term" value="F:5'-3' DNA helicase activity"/>
    <property type="evidence" value="ECO:0007669"/>
    <property type="project" value="UniProtKB-EC"/>
</dbReference>
<dbReference type="AlphaFoldDB" id="A0A0C3PCL9"/>
<dbReference type="Gene3D" id="3.40.50.300">
    <property type="entry name" value="P-loop containing nucleotide triphosphate hydrolases"/>
    <property type="match status" value="1"/>
</dbReference>
<evidence type="ECO:0000313" key="4">
    <source>
        <dbReference type="Proteomes" id="UP000054217"/>
    </source>
</evidence>
<dbReference type="InterPro" id="IPR010285">
    <property type="entry name" value="DNA_helicase_pif1-like_DEAD"/>
</dbReference>
<comment type="catalytic activity">
    <reaction evidence="1">
        <text>ATP + H2O = ADP + phosphate + H(+)</text>
        <dbReference type="Rhea" id="RHEA:13065"/>
        <dbReference type="ChEBI" id="CHEBI:15377"/>
        <dbReference type="ChEBI" id="CHEBI:15378"/>
        <dbReference type="ChEBI" id="CHEBI:30616"/>
        <dbReference type="ChEBI" id="CHEBI:43474"/>
        <dbReference type="ChEBI" id="CHEBI:456216"/>
        <dbReference type="EC" id="5.6.2.3"/>
    </reaction>
</comment>
<keyword evidence="1" id="KW-0347">Helicase</keyword>
<dbReference type="Proteomes" id="UP000054217">
    <property type="component" value="Unassembled WGS sequence"/>
</dbReference>
<dbReference type="Pfam" id="PF05970">
    <property type="entry name" value="PIF1"/>
    <property type="match status" value="1"/>
</dbReference>
<proteinExistence type="inferred from homology"/>
<dbReference type="PANTHER" id="PTHR10492:SF90">
    <property type="entry name" value="ATP-DEPENDENT DNA HELICASE"/>
    <property type="match status" value="1"/>
</dbReference>
<dbReference type="STRING" id="870435.A0A0C3PCL9"/>
<dbReference type="GO" id="GO:0016887">
    <property type="term" value="F:ATP hydrolysis activity"/>
    <property type="evidence" value="ECO:0007669"/>
    <property type="project" value="RHEA"/>
</dbReference>
<keyword evidence="1" id="KW-0234">DNA repair</keyword>
<keyword evidence="1" id="KW-0067">ATP-binding</keyword>
<dbReference type="InterPro" id="IPR027417">
    <property type="entry name" value="P-loop_NTPase"/>
</dbReference>
<organism evidence="3 4">
    <name type="scientific">Pisolithus tinctorius Marx 270</name>
    <dbReference type="NCBI Taxonomy" id="870435"/>
    <lineage>
        <taxon>Eukaryota</taxon>
        <taxon>Fungi</taxon>
        <taxon>Dikarya</taxon>
        <taxon>Basidiomycota</taxon>
        <taxon>Agaricomycotina</taxon>
        <taxon>Agaricomycetes</taxon>
        <taxon>Agaricomycetidae</taxon>
        <taxon>Boletales</taxon>
        <taxon>Sclerodermatineae</taxon>
        <taxon>Pisolithaceae</taxon>
        <taxon>Pisolithus</taxon>
    </lineage>
</organism>
<keyword evidence="1" id="KW-0547">Nucleotide-binding</keyword>
<dbReference type="GO" id="GO:0005524">
    <property type="term" value="F:ATP binding"/>
    <property type="evidence" value="ECO:0007669"/>
    <property type="project" value="UniProtKB-KW"/>
</dbReference>
<dbReference type="OrthoDB" id="2669609at2759"/>
<dbReference type="EMBL" id="KN831967">
    <property type="protein sequence ID" value="KIO05474.1"/>
    <property type="molecule type" value="Genomic_DNA"/>
</dbReference>
<dbReference type="InParanoid" id="A0A0C3PCL9"/>
<accession>A0A0C3PCL9</accession>
<comment type="cofactor">
    <cofactor evidence="1">
        <name>Mg(2+)</name>
        <dbReference type="ChEBI" id="CHEBI:18420"/>
    </cofactor>
</comment>
<dbReference type="GO" id="GO:0006310">
    <property type="term" value="P:DNA recombination"/>
    <property type="evidence" value="ECO:0007669"/>
    <property type="project" value="UniProtKB-KW"/>
</dbReference>
<evidence type="ECO:0000256" key="1">
    <source>
        <dbReference type="RuleBase" id="RU363044"/>
    </source>
</evidence>
<name>A0A0C3PCL9_PISTI</name>
<comment type="similarity">
    <text evidence="1">Belongs to the helicase family.</text>
</comment>
<evidence type="ECO:0000313" key="3">
    <source>
        <dbReference type="EMBL" id="KIO05474.1"/>
    </source>
</evidence>
<keyword evidence="4" id="KW-1185">Reference proteome</keyword>
<protein>
    <recommendedName>
        <fullName evidence="1">ATP-dependent DNA helicase</fullName>
        <ecNumber evidence="1">5.6.2.3</ecNumber>
    </recommendedName>
</protein>